<dbReference type="GO" id="GO:0016787">
    <property type="term" value="F:hydrolase activity"/>
    <property type="evidence" value="ECO:0007669"/>
    <property type="project" value="UniProtKB-KW"/>
</dbReference>
<sequence length="184" mass="20333">MSGRFERIRHEGDEHDRLTCADCGFIAYENPKIVVGAVVALDGDSVLLCRRAIEPRRGFWTIPAGYMELGETAAEGAAREAWEEARARIALEGILAVYSIARIGQVQILFRARLEEPGFAAGPESLEVRRFGWTEIPWDELAFPSVRWALRSWHATRLGPLPMALQNPPEDPRGTAGLPPGEAA</sequence>
<dbReference type="AlphaFoldDB" id="A0A1L7AIU0"/>
<evidence type="ECO:0000259" key="2">
    <source>
        <dbReference type="PROSITE" id="PS51462"/>
    </source>
</evidence>
<dbReference type="InterPro" id="IPR000086">
    <property type="entry name" value="NUDIX_hydrolase_dom"/>
</dbReference>
<dbReference type="STRING" id="257708.RGI145_17995"/>
<reference evidence="4" key="3">
    <citation type="submission" date="2023-09" db="EMBL/GenBank/DDBJ databases">
        <authorList>
            <person name="Schober I."/>
            <person name="Bunk B."/>
        </authorList>
    </citation>
    <scope>NUCLEOTIDE SEQUENCE</scope>
    <source>
        <strain evidence="4">DSM 103800</strain>
    </source>
</reference>
<evidence type="ECO:0000313" key="4">
    <source>
        <dbReference type="EMBL" id="MDT8331951.1"/>
    </source>
</evidence>
<evidence type="ECO:0000313" key="6">
    <source>
        <dbReference type="Proteomes" id="UP001258945"/>
    </source>
</evidence>
<organism evidence="3 5">
    <name type="scientific">Roseomonas gilardii</name>
    <dbReference type="NCBI Taxonomy" id="257708"/>
    <lineage>
        <taxon>Bacteria</taxon>
        <taxon>Pseudomonadati</taxon>
        <taxon>Pseudomonadota</taxon>
        <taxon>Alphaproteobacteria</taxon>
        <taxon>Acetobacterales</taxon>
        <taxon>Roseomonadaceae</taxon>
        <taxon>Roseomonas</taxon>
    </lineage>
</organism>
<dbReference type="PROSITE" id="PS51462">
    <property type="entry name" value="NUDIX"/>
    <property type="match status" value="1"/>
</dbReference>
<dbReference type="RefSeq" id="WP_075799467.1">
    <property type="nucleotide sequence ID" value="NZ_CP015583.1"/>
</dbReference>
<dbReference type="PANTHER" id="PTHR43222">
    <property type="entry name" value="NUDIX HYDROLASE 23"/>
    <property type="match status" value="1"/>
</dbReference>
<dbReference type="Proteomes" id="UP001258945">
    <property type="component" value="Unassembled WGS sequence"/>
</dbReference>
<gene>
    <name evidence="3" type="ORF">RGI145_17995</name>
    <name evidence="4" type="ORF">RQ831_12885</name>
</gene>
<dbReference type="eggNOG" id="COG1051">
    <property type="taxonomic scope" value="Bacteria"/>
</dbReference>
<reference evidence="3 5" key="1">
    <citation type="submission" date="2016-05" db="EMBL/GenBank/DDBJ databases">
        <title>Complete Genome and Methylome Analysis of Psychrotrophic Bacterial Isolates from Antarctic Lake Untersee.</title>
        <authorList>
            <person name="Fomenkov A."/>
            <person name="Akimov V.N."/>
            <person name="Vasilyeva L.V."/>
            <person name="Andersen D."/>
            <person name="Vincze T."/>
            <person name="Roberts R.J."/>
        </authorList>
    </citation>
    <scope>NUCLEOTIDE SEQUENCE [LARGE SCALE GENOMIC DNA]</scope>
    <source>
        <strain evidence="3 5">U14-5</strain>
    </source>
</reference>
<dbReference type="PANTHER" id="PTHR43222:SF2">
    <property type="entry name" value="NUDIX HYDROLASE 23, CHLOROPLASTIC"/>
    <property type="match status" value="1"/>
</dbReference>
<evidence type="ECO:0000256" key="1">
    <source>
        <dbReference type="SAM" id="MobiDB-lite"/>
    </source>
</evidence>
<keyword evidence="3" id="KW-0378">Hydrolase</keyword>
<feature type="domain" description="Nudix hydrolase" evidence="2">
    <location>
        <begin position="30"/>
        <end position="156"/>
    </location>
</feature>
<evidence type="ECO:0000313" key="3">
    <source>
        <dbReference type="EMBL" id="APT58713.1"/>
    </source>
</evidence>
<name>A0A1L7AIU0_9PROT</name>
<protein>
    <submittedName>
        <fullName evidence="4">NUDIX domain-containing protein</fullName>
    </submittedName>
    <submittedName>
        <fullName evidence="3">NUDIX hydrolase</fullName>
    </submittedName>
</protein>
<keyword evidence="6" id="KW-1185">Reference proteome</keyword>
<dbReference type="Proteomes" id="UP000185494">
    <property type="component" value="Chromosome 1"/>
</dbReference>
<reference evidence="4 6" key="2">
    <citation type="journal article" date="2019" name="Microb. Pathog.">
        <title>Comparison of VITEK 2, MALDI-TOF MS, 16S rRNA gene sequencing, and whole-genome sequencing for identification of Roseomonas mucosa.</title>
        <authorList>
            <person name="Rudolph W.W."/>
            <person name="Gunzer F."/>
            <person name="Trauth M."/>
            <person name="Bunk B."/>
            <person name="Bigge R."/>
            <person name="Schrottner P."/>
        </authorList>
    </citation>
    <scope>NUCLEOTIDE SEQUENCE [LARGE SCALE GENOMIC DNA]</scope>
    <source>
        <strain evidence="4 6">DSM 103800</strain>
    </source>
</reference>
<accession>A0A1L7AIU0</accession>
<evidence type="ECO:0000313" key="5">
    <source>
        <dbReference type="Proteomes" id="UP000185494"/>
    </source>
</evidence>
<dbReference type="EMBL" id="CP015583">
    <property type="protein sequence ID" value="APT58713.1"/>
    <property type="molecule type" value="Genomic_DNA"/>
</dbReference>
<dbReference type="Pfam" id="PF00293">
    <property type="entry name" value="NUDIX"/>
    <property type="match status" value="1"/>
</dbReference>
<dbReference type="EMBL" id="JAVVDO010000020">
    <property type="protein sequence ID" value="MDT8331951.1"/>
    <property type="molecule type" value="Genomic_DNA"/>
</dbReference>
<dbReference type="CDD" id="cd04511">
    <property type="entry name" value="NUDIX_Hydrolase"/>
    <property type="match status" value="1"/>
</dbReference>
<proteinExistence type="predicted"/>
<dbReference type="Gene3D" id="3.90.79.10">
    <property type="entry name" value="Nucleoside Triphosphate Pyrophosphohydrolase"/>
    <property type="match status" value="1"/>
</dbReference>
<dbReference type="KEGG" id="rgi:RGI145_17995"/>
<feature type="region of interest" description="Disordered" evidence="1">
    <location>
        <begin position="161"/>
        <end position="184"/>
    </location>
</feature>
<dbReference type="InterPro" id="IPR015797">
    <property type="entry name" value="NUDIX_hydrolase-like_dom_sf"/>
</dbReference>
<dbReference type="SUPFAM" id="SSF55811">
    <property type="entry name" value="Nudix"/>
    <property type="match status" value="1"/>
</dbReference>